<proteinExistence type="predicted"/>
<dbReference type="EMBL" id="LTAY01000045">
    <property type="protein sequence ID" value="OPX47543.1"/>
    <property type="molecule type" value="Genomic_DNA"/>
</dbReference>
<feature type="transmembrane region" description="Helical" evidence="8">
    <location>
        <begin position="119"/>
        <end position="136"/>
    </location>
</feature>
<feature type="domain" description="Glycosyltransferase RgtA/B/C/D-like" evidence="9">
    <location>
        <begin position="78"/>
        <end position="218"/>
    </location>
</feature>
<feature type="transmembrane region" description="Helical" evidence="8">
    <location>
        <begin position="148"/>
        <end position="174"/>
    </location>
</feature>
<evidence type="ECO:0000256" key="8">
    <source>
        <dbReference type="SAM" id="Phobius"/>
    </source>
</evidence>
<feature type="transmembrane region" description="Helical" evidence="8">
    <location>
        <begin position="381"/>
        <end position="397"/>
    </location>
</feature>
<feature type="transmembrane region" description="Helical" evidence="8">
    <location>
        <begin position="12"/>
        <end position="35"/>
    </location>
</feature>
<feature type="transmembrane region" description="Helical" evidence="8">
    <location>
        <begin position="89"/>
        <end position="107"/>
    </location>
</feature>
<dbReference type="Pfam" id="PF13231">
    <property type="entry name" value="PMT_2"/>
    <property type="match status" value="1"/>
</dbReference>
<evidence type="ECO:0000259" key="9">
    <source>
        <dbReference type="Pfam" id="PF13231"/>
    </source>
</evidence>
<feature type="transmembrane region" description="Helical" evidence="8">
    <location>
        <begin position="210"/>
        <end position="234"/>
    </location>
</feature>
<dbReference type="GO" id="GO:0016763">
    <property type="term" value="F:pentosyltransferase activity"/>
    <property type="evidence" value="ECO:0007669"/>
    <property type="project" value="TreeGrafter"/>
</dbReference>
<evidence type="ECO:0000256" key="6">
    <source>
        <dbReference type="ARBA" id="ARBA00022989"/>
    </source>
</evidence>
<evidence type="ECO:0000256" key="3">
    <source>
        <dbReference type="ARBA" id="ARBA00022676"/>
    </source>
</evidence>
<evidence type="ECO:0000256" key="4">
    <source>
        <dbReference type="ARBA" id="ARBA00022679"/>
    </source>
</evidence>
<keyword evidence="4" id="KW-0808">Transferase</keyword>
<accession>A0A1V4SVQ3</accession>
<evidence type="ECO:0000256" key="1">
    <source>
        <dbReference type="ARBA" id="ARBA00004651"/>
    </source>
</evidence>
<dbReference type="PANTHER" id="PTHR33908:SF11">
    <property type="entry name" value="MEMBRANE PROTEIN"/>
    <property type="match status" value="1"/>
</dbReference>
<dbReference type="RefSeq" id="WP_158082703.1">
    <property type="nucleotide sequence ID" value="NZ_LTAY01000045.1"/>
</dbReference>
<gene>
    <name evidence="10" type="ORF">CLTHE_18020</name>
</gene>
<comment type="caution">
    <text evidence="10">The sequence shown here is derived from an EMBL/GenBank/DDBJ whole genome shotgun (WGS) entry which is preliminary data.</text>
</comment>
<evidence type="ECO:0000256" key="7">
    <source>
        <dbReference type="ARBA" id="ARBA00023136"/>
    </source>
</evidence>
<comment type="subcellular location">
    <subcellularLocation>
        <location evidence="1">Cell membrane</location>
        <topology evidence="1">Multi-pass membrane protein</topology>
    </subcellularLocation>
</comment>
<dbReference type="GO" id="GO:0005886">
    <property type="term" value="C:plasma membrane"/>
    <property type="evidence" value="ECO:0007669"/>
    <property type="project" value="UniProtKB-SubCell"/>
</dbReference>
<dbReference type="PANTHER" id="PTHR33908">
    <property type="entry name" value="MANNOSYLTRANSFERASE YKCB-RELATED"/>
    <property type="match status" value="1"/>
</dbReference>
<keyword evidence="5 8" id="KW-0812">Transmembrane</keyword>
<feature type="transmembrane region" description="Helical" evidence="8">
    <location>
        <begin position="180"/>
        <end position="198"/>
    </location>
</feature>
<keyword evidence="2" id="KW-1003">Cell membrane</keyword>
<protein>
    <recommendedName>
        <fullName evidence="9">Glycosyltransferase RgtA/B/C/D-like domain-containing protein</fullName>
    </recommendedName>
</protein>
<name>A0A1V4SVQ3_9CLOT</name>
<evidence type="ECO:0000256" key="2">
    <source>
        <dbReference type="ARBA" id="ARBA00022475"/>
    </source>
</evidence>
<dbReference type="Proteomes" id="UP000191448">
    <property type="component" value="Unassembled WGS sequence"/>
</dbReference>
<reference evidence="10 11" key="1">
    <citation type="submission" date="2016-02" db="EMBL/GenBank/DDBJ databases">
        <title>Genome sequence of Clostridium thermobutyricum DSM 4928.</title>
        <authorList>
            <person name="Poehlein A."/>
            <person name="Daniel R."/>
        </authorList>
    </citation>
    <scope>NUCLEOTIDE SEQUENCE [LARGE SCALE GENOMIC DNA]</scope>
    <source>
        <strain evidence="10 11">DSM 4928</strain>
    </source>
</reference>
<evidence type="ECO:0000313" key="10">
    <source>
        <dbReference type="EMBL" id="OPX47543.1"/>
    </source>
</evidence>
<evidence type="ECO:0000256" key="5">
    <source>
        <dbReference type="ARBA" id="ARBA00022692"/>
    </source>
</evidence>
<dbReference type="InterPro" id="IPR038731">
    <property type="entry name" value="RgtA/B/C-like"/>
</dbReference>
<evidence type="ECO:0000313" key="11">
    <source>
        <dbReference type="Proteomes" id="UP000191448"/>
    </source>
</evidence>
<feature type="transmembrane region" description="Helical" evidence="8">
    <location>
        <begin position="343"/>
        <end position="369"/>
    </location>
</feature>
<dbReference type="GO" id="GO:0009103">
    <property type="term" value="P:lipopolysaccharide biosynthetic process"/>
    <property type="evidence" value="ECO:0007669"/>
    <property type="project" value="UniProtKB-ARBA"/>
</dbReference>
<keyword evidence="7 8" id="KW-0472">Membrane</keyword>
<organism evidence="10 11">
    <name type="scientific">Clostridium thermobutyricum DSM 4928</name>
    <dbReference type="NCBI Taxonomy" id="1121339"/>
    <lineage>
        <taxon>Bacteria</taxon>
        <taxon>Bacillati</taxon>
        <taxon>Bacillota</taxon>
        <taxon>Clostridia</taxon>
        <taxon>Eubacteriales</taxon>
        <taxon>Clostridiaceae</taxon>
        <taxon>Clostridium</taxon>
    </lineage>
</organism>
<sequence>MKKLRYYIENNLSLPKILILAFVLRLIWILVIKTVPTSDFKLMYETGKLAAEGNFAAFHGLSYFNLFPHDSITVLYYSLFFKITNNPLFLIKFMNVVYETFVVYMIYVIGKNIYNKNLAKLGAFLIAIFPPFIMYCSETMAEHMAIPFFLVSVYFFIKFIDTDSILFIFLSGIFLSLGDLFRPVGIIFFIAYLIYFVIKKLILQRKKYLIKLLAFIILVIGCALPTVILSNILVKADILQNQIWQPAEPSITTVLKGTNFEALGAWNVEDAKVPSECHFNAKLTTEKSMQLIKQRFESHSIPEIIKFYAEKTFLQWGIGDYGAYGWTVLNNAGESALKAPSAVVIATISYIIISLYYIFILVFAVKGIFNLKNSKQKGKVMFIYLILLGFIGFYMLTERQSRYSFVCSWTLILTALNGFKLKE</sequence>
<dbReference type="AlphaFoldDB" id="A0A1V4SVQ3"/>
<dbReference type="InterPro" id="IPR050297">
    <property type="entry name" value="LipidA_mod_glycosyltrf_83"/>
</dbReference>
<keyword evidence="3" id="KW-0328">Glycosyltransferase</keyword>
<dbReference type="OrthoDB" id="2787520at2"/>
<keyword evidence="6 8" id="KW-1133">Transmembrane helix</keyword>